<evidence type="ECO:0000256" key="1">
    <source>
        <dbReference type="ARBA" id="ARBA00004141"/>
    </source>
</evidence>
<evidence type="ECO:0000313" key="14">
    <source>
        <dbReference type="EMBL" id="GGA76273.1"/>
    </source>
</evidence>
<reference evidence="15" key="1">
    <citation type="journal article" date="2019" name="Int. J. Syst. Evol. Microbiol.">
        <title>The Global Catalogue of Microorganisms (GCM) 10K type strain sequencing project: providing services to taxonomists for standard genome sequencing and annotation.</title>
        <authorList>
            <consortium name="The Broad Institute Genomics Platform"/>
            <consortium name="The Broad Institute Genome Sequencing Center for Infectious Disease"/>
            <person name="Wu L."/>
            <person name="Ma J."/>
        </authorList>
    </citation>
    <scope>NUCLEOTIDE SEQUENCE [LARGE SCALE GENOMIC DNA]</scope>
    <source>
        <strain evidence="15">CGMCC 1.12811</strain>
    </source>
</reference>
<feature type="transmembrane region" description="Helical" evidence="11">
    <location>
        <begin position="206"/>
        <end position="228"/>
    </location>
</feature>
<dbReference type="InterPro" id="IPR053952">
    <property type="entry name" value="K_trans_C"/>
</dbReference>
<proteinExistence type="inferred from homology"/>
<name>A0ABQ1HG79_9FLAO</name>
<comment type="subcellular location">
    <subcellularLocation>
        <location evidence="11">Cell membrane</location>
        <topology evidence="11">Multi-pass membrane protein</topology>
    </subcellularLocation>
    <subcellularLocation>
        <location evidence="1">Membrane</location>
        <topology evidence="1">Multi-pass membrane protein</topology>
    </subcellularLocation>
</comment>
<dbReference type="Pfam" id="PF22776">
    <property type="entry name" value="K_trans_C"/>
    <property type="match status" value="1"/>
</dbReference>
<comment type="function">
    <text evidence="11">Transport of potassium into the cell. Likely operates as a K(+):H(+) symporter.</text>
</comment>
<dbReference type="PANTHER" id="PTHR30540:SF83">
    <property type="entry name" value="K+ POTASSIUM TRANSPORTER"/>
    <property type="match status" value="1"/>
</dbReference>
<keyword evidence="6 11" id="KW-0769">Symport</keyword>
<evidence type="ECO:0000256" key="5">
    <source>
        <dbReference type="ARBA" id="ARBA00022692"/>
    </source>
</evidence>
<keyword evidence="10 11" id="KW-0472">Membrane</keyword>
<evidence type="ECO:0000256" key="6">
    <source>
        <dbReference type="ARBA" id="ARBA00022847"/>
    </source>
</evidence>
<evidence type="ECO:0000256" key="10">
    <source>
        <dbReference type="ARBA" id="ARBA00023136"/>
    </source>
</evidence>
<evidence type="ECO:0000256" key="8">
    <source>
        <dbReference type="ARBA" id="ARBA00022989"/>
    </source>
</evidence>
<dbReference type="InterPro" id="IPR023051">
    <property type="entry name" value="Kup"/>
</dbReference>
<comment type="caution">
    <text evidence="14">The sequence shown here is derived from an EMBL/GenBank/DDBJ whole genome shotgun (WGS) entry which is preliminary data.</text>
</comment>
<dbReference type="PANTHER" id="PTHR30540">
    <property type="entry name" value="OSMOTIC STRESS POTASSIUM TRANSPORTER"/>
    <property type="match status" value="1"/>
</dbReference>
<feature type="transmembrane region" description="Helical" evidence="11">
    <location>
        <begin position="146"/>
        <end position="162"/>
    </location>
</feature>
<organism evidence="14 15">
    <name type="scientific">Flavobacterium palustre</name>
    <dbReference type="NCBI Taxonomy" id="1476463"/>
    <lineage>
        <taxon>Bacteria</taxon>
        <taxon>Pseudomonadati</taxon>
        <taxon>Bacteroidota</taxon>
        <taxon>Flavobacteriia</taxon>
        <taxon>Flavobacteriales</taxon>
        <taxon>Flavobacteriaceae</taxon>
        <taxon>Flavobacterium</taxon>
    </lineage>
</organism>
<keyword evidence="15" id="KW-1185">Reference proteome</keyword>
<accession>A0ABQ1HG79</accession>
<gene>
    <name evidence="11 14" type="primary">kup</name>
    <name evidence="14" type="ORF">GCM10008015_16100</name>
</gene>
<feature type="transmembrane region" description="Helical" evidence="11">
    <location>
        <begin position="60"/>
        <end position="85"/>
    </location>
</feature>
<keyword evidence="2 11" id="KW-0813">Transport</keyword>
<keyword evidence="8 11" id="KW-1133">Transmembrane helix</keyword>
<evidence type="ECO:0000256" key="11">
    <source>
        <dbReference type="HAMAP-Rule" id="MF_01522"/>
    </source>
</evidence>
<keyword evidence="9 11" id="KW-0406">Ion transport</keyword>
<evidence type="ECO:0000256" key="2">
    <source>
        <dbReference type="ARBA" id="ARBA00022448"/>
    </source>
</evidence>
<comment type="similarity">
    <text evidence="11">Belongs to the HAK/KUP transporter (TC 2.A.72) family.</text>
</comment>
<evidence type="ECO:0000256" key="7">
    <source>
        <dbReference type="ARBA" id="ARBA00022958"/>
    </source>
</evidence>
<feature type="transmembrane region" description="Helical" evidence="11">
    <location>
        <begin position="345"/>
        <end position="365"/>
    </location>
</feature>
<evidence type="ECO:0000259" key="13">
    <source>
        <dbReference type="Pfam" id="PF22776"/>
    </source>
</evidence>
<dbReference type="InterPro" id="IPR053951">
    <property type="entry name" value="K_trans_N"/>
</dbReference>
<feature type="domain" description="K+ potassium transporter integral membrane" evidence="12">
    <location>
        <begin position="28"/>
        <end position="464"/>
    </location>
</feature>
<dbReference type="Pfam" id="PF02705">
    <property type="entry name" value="K_trans"/>
    <property type="match status" value="1"/>
</dbReference>
<dbReference type="EMBL" id="BMGA01000003">
    <property type="protein sequence ID" value="GGA76273.1"/>
    <property type="molecule type" value="Genomic_DNA"/>
</dbReference>
<sequence>MSKFDAFTKLFMSAHRTLHSKLTLGGLLITLGIIYGDIGTSPLYVMKAILGTHTINADEVLGGISAVFWTLTLQTTIKYVIITLNADNHGEGGIFALYALVKKTKIRWLIVPAIIGGSALLADGIITPPVSVSSAVEGIRTYYPEINTVPIVIGILFVLFTIQQFGTKLVGKFFAPMMFIWFSMLGILGVIQIAKHPEVFKAFNPYYAYHLLTIHPDGFFVLGFVFLCTTGAEALYSDMGHCGRKNIRISWLFVKSTLVLNYFGQGAYLITNEGETLQSLGGKNGNPFYLIMDDWFQPFGIVIATTAAVIASQALISGSFTLINEAMRLNFWPKVKINYPTELQGQLYIPSINWLLFLGCVGIVLHFEESSNMEHAYGLAIILCMIMTTILLNFYLIMKRVKLYFMVPLITIYLLIELSFLAANITKFADGGYVTLIIAIVLISIMSIWFTAKKITKSYTKIVKVQDYIKVLSELSTDLTIPKYATHLVYMTNAGRVDEIEEKVMYSILQKRPKRADIYWFVHVNILTEPYKTEYRVTEIRKDDLYRVDFNLGFREPTKINLLFKEVIKDMVKNGEVDIRSRYESLSKNNIIGDFKFVLSEKFLSNDNDLKWHENIIMNSYFLIKKLSLSEESAFGLDSSSVKIEKFPMILHTPENMDLTRLEPREIHL</sequence>
<evidence type="ECO:0000256" key="3">
    <source>
        <dbReference type="ARBA" id="ARBA00022475"/>
    </source>
</evidence>
<feature type="transmembrane region" description="Helical" evidence="11">
    <location>
        <begin position="377"/>
        <end position="396"/>
    </location>
</feature>
<feature type="domain" description="K+ potassium transporter C-terminal" evidence="13">
    <location>
        <begin position="486"/>
        <end position="642"/>
    </location>
</feature>
<evidence type="ECO:0000256" key="9">
    <source>
        <dbReference type="ARBA" id="ARBA00023065"/>
    </source>
</evidence>
<evidence type="ECO:0000256" key="4">
    <source>
        <dbReference type="ARBA" id="ARBA00022538"/>
    </source>
</evidence>
<dbReference type="InterPro" id="IPR003855">
    <property type="entry name" value="K+_transporter"/>
</dbReference>
<feature type="transmembrane region" description="Helical" evidence="11">
    <location>
        <begin position="174"/>
        <end position="194"/>
    </location>
</feature>
<keyword evidence="4 11" id="KW-0633">Potassium transport</keyword>
<keyword evidence="7 11" id="KW-0630">Potassium</keyword>
<feature type="transmembrane region" description="Helical" evidence="11">
    <location>
        <begin position="299"/>
        <end position="324"/>
    </location>
</feature>
<feature type="transmembrane region" description="Helical" evidence="11">
    <location>
        <begin position="403"/>
        <end position="425"/>
    </location>
</feature>
<keyword evidence="5 11" id="KW-0812">Transmembrane</keyword>
<evidence type="ECO:0000313" key="15">
    <source>
        <dbReference type="Proteomes" id="UP000658793"/>
    </source>
</evidence>
<evidence type="ECO:0000259" key="12">
    <source>
        <dbReference type="Pfam" id="PF02705"/>
    </source>
</evidence>
<protein>
    <recommendedName>
        <fullName evidence="11">Probable potassium transport system protein Kup</fullName>
    </recommendedName>
</protein>
<feature type="transmembrane region" description="Helical" evidence="11">
    <location>
        <begin position="249"/>
        <end position="270"/>
    </location>
</feature>
<feature type="transmembrane region" description="Helical" evidence="11">
    <location>
        <begin position="431"/>
        <end position="452"/>
    </location>
</feature>
<dbReference type="Proteomes" id="UP000658793">
    <property type="component" value="Unassembled WGS sequence"/>
</dbReference>
<dbReference type="HAMAP" id="MF_01522">
    <property type="entry name" value="Kup"/>
    <property type="match status" value="1"/>
</dbReference>
<comment type="catalytic activity">
    <reaction evidence="11">
        <text>K(+)(in) + H(+)(in) = K(+)(out) + H(+)(out)</text>
        <dbReference type="Rhea" id="RHEA:28490"/>
        <dbReference type="ChEBI" id="CHEBI:15378"/>
        <dbReference type="ChEBI" id="CHEBI:29103"/>
    </reaction>
</comment>
<feature type="transmembrane region" description="Helical" evidence="11">
    <location>
        <begin position="106"/>
        <end position="126"/>
    </location>
</feature>
<keyword evidence="3 11" id="KW-1003">Cell membrane</keyword>